<dbReference type="InterPro" id="IPR050178">
    <property type="entry name" value="AspA/AstE_fam"/>
</dbReference>
<evidence type="ECO:0000256" key="4">
    <source>
        <dbReference type="ARBA" id="ARBA00022801"/>
    </source>
</evidence>
<dbReference type="InterPro" id="IPR007036">
    <property type="entry name" value="Aste_AspA_hybrid_dom"/>
</dbReference>
<sequence>MSREEAREMVNKAVVVGGTHGNEYTGVYLLEKYHEYPHLLKPKTFELEYLLANPEAFKHNRRYLDRDLNRSFKQSDLKDPLLSGYENARAKEINDQLGPKGDARVDMIIDLHTSTAPMGVNLVLTQTDTFHLMLVDYVQQRMDDVTVTLEKQQDHHFLMTVADRHVLVEVGPVPQGQLKHEVFEKTEQAVQLIAEFIEHYNQHSLPQPSESIDIYEYFGVMHLPTDPLGNICGMVHKNIQDRDFQTLKSGEPIFHLFNGEDEFYDGEDCTISFINEAAYYDEKKAFSMSKKHTYHIG</sequence>
<evidence type="ECO:0000259" key="7">
    <source>
        <dbReference type="Pfam" id="PF24827"/>
    </source>
</evidence>
<organism evidence="8 9">
    <name type="scientific">Kangiella aquimarina</name>
    <dbReference type="NCBI Taxonomy" id="261965"/>
    <lineage>
        <taxon>Bacteria</taxon>
        <taxon>Pseudomonadati</taxon>
        <taxon>Pseudomonadota</taxon>
        <taxon>Gammaproteobacteria</taxon>
        <taxon>Kangiellales</taxon>
        <taxon>Kangiellaceae</taxon>
        <taxon>Kangiella</taxon>
    </lineage>
</organism>
<keyword evidence="3" id="KW-0479">Metal-binding</keyword>
<dbReference type="Proteomes" id="UP001324185">
    <property type="component" value="Chromosome"/>
</dbReference>
<dbReference type="HAMAP" id="MF_00704">
    <property type="entry name" value="Aspartoacylase"/>
    <property type="match status" value="1"/>
</dbReference>
<evidence type="ECO:0000256" key="2">
    <source>
        <dbReference type="ARBA" id="ARBA00006173"/>
    </source>
</evidence>
<evidence type="ECO:0000256" key="5">
    <source>
        <dbReference type="ARBA" id="ARBA00022833"/>
    </source>
</evidence>
<evidence type="ECO:0000313" key="9">
    <source>
        <dbReference type="Proteomes" id="UP001324185"/>
    </source>
</evidence>
<comment type="cofactor">
    <cofactor evidence="1">
        <name>Zn(2+)</name>
        <dbReference type="ChEBI" id="CHEBI:29105"/>
    </cofactor>
</comment>
<dbReference type="Pfam" id="PF24827">
    <property type="entry name" value="AstE_AspA_cat"/>
    <property type="match status" value="1"/>
</dbReference>
<dbReference type="PANTHER" id="PTHR15162">
    <property type="entry name" value="ASPARTOACYLASE"/>
    <property type="match status" value="1"/>
</dbReference>
<gene>
    <name evidence="8" type="ORF">SR900_02460</name>
</gene>
<dbReference type="InterPro" id="IPR016708">
    <property type="entry name" value="Aspartoacylase"/>
</dbReference>
<reference evidence="8 9" key="1">
    <citation type="submission" date="2023-11" db="EMBL/GenBank/DDBJ databases">
        <title>MicrobeMod: A computational toolkit for identifying prokaryotic methylation and restriction-modification with nanopore sequencing.</title>
        <authorList>
            <person name="Crits-Christoph A."/>
            <person name="Kang S.C."/>
            <person name="Lee H."/>
            <person name="Ostrov N."/>
        </authorList>
    </citation>
    <scope>NUCLEOTIDE SEQUENCE [LARGE SCALE GENOMIC DNA]</scope>
    <source>
        <strain evidence="8 9">DSMZ 16071</strain>
    </source>
</reference>
<evidence type="ECO:0000256" key="3">
    <source>
        <dbReference type="ARBA" id="ARBA00022723"/>
    </source>
</evidence>
<comment type="similarity">
    <text evidence="2">Belongs to the AspA/AstE family. Aspartoacylase subfamily.</text>
</comment>
<dbReference type="Gene3D" id="3.40.630.10">
    <property type="entry name" value="Zn peptidases"/>
    <property type="match status" value="1"/>
</dbReference>
<feature type="domain" description="AstE/AspA barrel-sandwich hybrid" evidence="6">
    <location>
        <begin position="211"/>
        <end position="291"/>
    </location>
</feature>
<protein>
    <submittedName>
        <fullName evidence="8">Aspartoacylase</fullName>
        <ecNumber evidence="8">3.5.1.15</ecNumber>
    </submittedName>
</protein>
<dbReference type="Pfam" id="PF04952">
    <property type="entry name" value="AstE_AspA_hybrid"/>
    <property type="match status" value="1"/>
</dbReference>
<keyword evidence="5" id="KW-0862">Zinc</keyword>
<dbReference type="EMBL" id="CP140158">
    <property type="protein sequence ID" value="WQG85760.1"/>
    <property type="molecule type" value="Genomic_DNA"/>
</dbReference>
<dbReference type="EC" id="3.5.1.15" evidence="8"/>
<proteinExistence type="inferred from homology"/>
<dbReference type="NCBIfam" id="NF002601">
    <property type="entry name" value="PRK02259.1"/>
    <property type="match status" value="1"/>
</dbReference>
<dbReference type="Gene3D" id="2.20.25.160">
    <property type="match status" value="1"/>
</dbReference>
<dbReference type="InterPro" id="IPR055438">
    <property type="entry name" value="AstE_AspA_cat"/>
</dbReference>
<feature type="domain" description="Succinylglutamate desuccinylase/Aspartoacylase catalytic" evidence="7">
    <location>
        <begin position="11"/>
        <end position="196"/>
    </location>
</feature>
<dbReference type="PANTHER" id="PTHR15162:SF7">
    <property type="entry name" value="SUCCINYLGLUTAMATE DESUCCINYLASE"/>
    <property type="match status" value="1"/>
</dbReference>
<name>A0ABZ0X578_9GAMM</name>
<keyword evidence="4 8" id="KW-0378">Hydrolase</keyword>
<dbReference type="CDD" id="cd06909">
    <property type="entry name" value="M14_ASPA"/>
    <property type="match status" value="1"/>
</dbReference>
<dbReference type="RefSeq" id="WP_228127052.1">
    <property type="nucleotide sequence ID" value="NZ_CP140158.1"/>
</dbReference>
<dbReference type="PIRSF" id="PIRSF018001">
    <property type="entry name" value="Aspartoacylase"/>
    <property type="match status" value="1"/>
</dbReference>
<accession>A0ABZ0X578</accession>
<evidence type="ECO:0000259" key="6">
    <source>
        <dbReference type="Pfam" id="PF04952"/>
    </source>
</evidence>
<keyword evidence="9" id="KW-1185">Reference proteome</keyword>
<evidence type="ECO:0000256" key="1">
    <source>
        <dbReference type="ARBA" id="ARBA00001947"/>
    </source>
</evidence>
<dbReference type="GO" id="GO:0019807">
    <property type="term" value="F:aspartoacylase activity"/>
    <property type="evidence" value="ECO:0007669"/>
    <property type="project" value="UniProtKB-EC"/>
</dbReference>
<dbReference type="SUPFAM" id="SSF53187">
    <property type="entry name" value="Zn-dependent exopeptidases"/>
    <property type="match status" value="1"/>
</dbReference>
<evidence type="ECO:0000313" key="8">
    <source>
        <dbReference type="EMBL" id="WQG85760.1"/>
    </source>
</evidence>